<feature type="transmembrane region" description="Helical" evidence="5">
    <location>
        <begin position="214"/>
        <end position="233"/>
    </location>
</feature>
<proteinExistence type="predicted"/>
<evidence type="ECO:0000313" key="7">
    <source>
        <dbReference type="EMBL" id="GBC03597.1"/>
    </source>
</evidence>
<feature type="transmembrane region" description="Helical" evidence="5">
    <location>
        <begin position="281"/>
        <end position="305"/>
    </location>
</feature>
<keyword evidence="4 5" id="KW-0472">Membrane</keyword>
<feature type="transmembrane region" description="Helical" evidence="5">
    <location>
        <begin position="161"/>
        <end position="181"/>
    </location>
</feature>
<name>A0A2Z6SE74_9GLOM</name>
<evidence type="ECO:0000256" key="2">
    <source>
        <dbReference type="ARBA" id="ARBA00022692"/>
    </source>
</evidence>
<keyword evidence="2 5" id="KW-0812">Transmembrane</keyword>
<dbReference type="STRING" id="94130.A0A2Z6SE74"/>
<evidence type="ECO:0000256" key="5">
    <source>
        <dbReference type="SAM" id="Phobius"/>
    </source>
</evidence>
<dbReference type="PANTHER" id="PTHR39469:SF1">
    <property type="entry name" value="DUF4203 DOMAIN-CONTAINING PROTEIN"/>
    <property type="match status" value="1"/>
</dbReference>
<evidence type="ECO:0000256" key="4">
    <source>
        <dbReference type="ARBA" id="ARBA00023136"/>
    </source>
</evidence>
<comment type="caution">
    <text evidence="7">The sequence shown here is derived from an EMBL/GenBank/DDBJ whole genome shotgun (WGS) entry which is preliminary data.</text>
</comment>
<feature type="domain" description="TM7S3/TM198-like" evidence="6">
    <location>
        <begin position="108"/>
        <end position="308"/>
    </location>
</feature>
<accession>A0A2Z6SE74</accession>
<feature type="transmembrane region" description="Helical" evidence="5">
    <location>
        <begin position="240"/>
        <end position="261"/>
    </location>
</feature>
<keyword evidence="8" id="KW-1185">Reference proteome</keyword>
<evidence type="ECO:0000259" key="6">
    <source>
        <dbReference type="Pfam" id="PF13886"/>
    </source>
</evidence>
<dbReference type="EMBL" id="BEXD01003894">
    <property type="protein sequence ID" value="GBC03597.1"/>
    <property type="molecule type" value="Genomic_DNA"/>
</dbReference>
<feature type="transmembrane region" description="Helical" evidence="5">
    <location>
        <begin position="188"/>
        <end position="208"/>
    </location>
</feature>
<feature type="transmembrane region" description="Helical" evidence="5">
    <location>
        <begin position="102"/>
        <end position="120"/>
    </location>
</feature>
<evidence type="ECO:0000313" key="8">
    <source>
        <dbReference type="Proteomes" id="UP000247702"/>
    </source>
</evidence>
<dbReference type="AlphaFoldDB" id="A0A2Z6SE74"/>
<protein>
    <recommendedName>
        <fullName evidence="6">TM7S3/TM198-like domain-containing protein</fullName>
    </recommendedName>
</protein>
<sequence>MKNNNMKNIIFQKKNYLFNSIIIVLLFSIFTIATVTAQVNNNGPQSPQPTQGGNTGIEREGVDIGVEREGEDLPLPPPPPINTTYVKPYADKIRDNDYPLDVASYLTGITLIASGVLSLFRGNKNKWLSIFLAAFYGTSIILLLFILKYQNVTNPTSTTRFVYFVICAVAGSAAGIFFICLWPAGRVLVGAFGGFSFAMICLSTQTNGLISKQFIRYIWMGIWTIFNASLASVKRYYQYVAIISTVFSGCYTLMLGTDIFVRAGILASFKTFWGFEQPENYLYIVDTNVVIILSTIGIVGGIFGIGTQLLELWMTQKDENFGNDGSNHDDDRISIPSTTEEKPTVSFSLKLKNIFKNII</sequence>
<dbReference type="PANTHER" id="PTHR39469">
    <property type="entry name" value="CHROMOSOME 1, WHOLE GENOME SHOTGUN SEQUENCE"/>
    <property type="match status" value="1"/>
</dbReference>
<gene>
    <name evidence="7" type="ORF">RclHR1_05200008</name>
</gene>
<feature type="transmembrane region" description="Helical" evidence="5">
    <location>
        <begin position="16"/>
        <end position="37"/>
    </location>
</feature>
<dbReference type="Proteomes" id="UP000247702">
    <property type="component" value="Unassembled WGS sequence"/>
</dbReference>
<organism evidence="7 8">
    <name type="scientific">Rhizophagus clarus</name>
    <dbReference type="NCBI Taxonomy" id="94130"/>
    <lineage>
        <taxon>Eukaryota</taxon>
        <taxon>Fungi</taxon>
        <taxon>Fungi incertae sedis</taxon>
        <taxon>Mucoromycota</taxon>
        <taxon>Glomeromycotina</taxon>
        <taxon>Glomeromycetes</taxon>
        <taxon>Glomerales</taxon>
        <taxon>Glomeraceae</taxon>
        <taxon>Rhizophagus</taxon>
    </lineage>
</organism>
<evidence type="ECO:0000256" key="3">
    <source>
        <dbReference type="ARBA" id="ARBA00022989"/>
    </source>
</evidence>
<feature type="transmembrane region" description="Helical" evidence="5">
    <location>
        <begin position="127"/>
        <end position="149"/>
    </location>
</feature>
<comment type="subcellular location">
    <subcellularLocation>
        <location evidence="1">Membrane</location>
        <topology evidence="1">Multi-pass membrane protein</topology>
    </subcellularLocation>
</comment>
<dbReference type="GO" id="GO:0016020">
    <property type="term" value="C:membrane"/>
    <property type="evidence" value="ECO:0007669"/>
    <property type="project" value="UniProtKB-SubCell"/>
</dbReference>
<dbReference type="Pfam" id="PF13886">
    <property type="entry name" value="TM7S3_TM198"/>
    <property type="match status" value="1"/>
</dbReference>
<evidence type="ECO:0000256" key="1">
    <source>
        <dbReference type="ARBA" id="ARBA00004141"/>
    </source>
</evidence>
<reference evidence="7 8" key="1">
    <citation type="submission" date="2017-11" db="EMBL/GenBank/DDBJ databases">
        <title>The genome of Rhizophagus clarus HR1 reveals common genetic basis of auxotrophy among arbuscular mycorrhizal fungi.</title>
        <authorList>
            <person name="Kobayashi Y."/>
        </authorList>
    </citation>
    <scope>NUCLEOTIDE SEQUENCE [LARGE SCALE GENOMIC DNA]</scope>
    <source>
        <strain evidence="7 8">HR1</strain>
    </source>
</reference>
<dbReference type="InterPro" id="IPR025256">
    <property type="entry name" value="TM7S3/TM198-like_dom"/>
</dbReference>
<keyword evidence="3 5" id="KW-1133">Transmembrane helix</keyword>